<dbReference type="GeneID" id="36401000"/>
<dbReference type="EMBL" id="CCYD01000291">
    <property type="protein sequence ID" value="CEG37897.1"/>
    <property type="molecule type" value="Genomic_DNA"/>
</dbReference>
<name>A0A0P1ABA2_PLAHL</name>
<dbReference type="AlphaFoldDB" id="A0A0P1ABA2"/>
<evidence type="ECO:0000313" key="2">
    <source>
        <dbReference type="Proteomes" id="UP000054928"/>
    </source>
</evidence>
<organism evidence="1 2">
    <name type="scientific">Plasmopara halstedii</name>
    <name type="common">Downy mildew of sunflower</name>
    <dbReference type="NCBI Taxonomy" id="4781"/>
    <lineage>
        <taxon>Eukaryota</taxon>
        <taxon>Sar</taxon>
        <taxon>Stramenopiles</taxon>
        <taxon>Oomycota</taxon>
        <taxon>Peronosporomycetes</taxon>
        <taxon>Peronosporales</taxon>
        <taxon>Peronosporaceae</taxon>
        <taxon>Plasmopara</taxon>
    </lineage>
</organism>
<dbReference type="RefSeq" id="XP_024574266.1">
    <property type="nucleotide sequence ID" value="XM_024723273.1"/>
</dbReference>
<dbReference type="Proteomes" id="UP000054928">
    <property type="component" value="Unassembled WGS sequence"/>
</dbReference>
<proteinExistence type="predicted"/>
<reference evidence="2" key="1">
    <citation type="submission" date="2014-09" db="EMBL/GenBank/DDBJ databases">
        <authorList>
            <person name="Sharma Rahul"/>
            <person name="Thines Marco"/>
        </authorList>
    </citation>
    <scope>NUCLEOTIDE SEQUENCE [LARGE SCALE GENOMIC DNA]</scope>
</reference>
<protein>
    <recommendedName>
        <fullName evidence="3">MULE transposase domain-containing protein</fullName>
    </recommendedName>
</protein>
<dbReference type="PANTHER" id="PTHR31973">
    <property type="entry name" value="POLYPROTEIN, PUTATIVE-RELATED"/>
    <property type="match status" value="1"/>
</dbReference>
<dbReference type="PANTHER" id="PTHR31973:SF187">
    <property type="entry name" value="MUTATOR TRANSPOSASE MUDRA PROTEIN"/>
    <property type="match status" value="1"/>
</dbReference>
<evidence type="ECO:0000313" key="1">
    <source>
        <dbReference type="EMBL" id="CEG37897.1"/>
    </source>
</evidence>
<accession>A0A0P1ABA2</accession>
<evidence type="ECO:0008006" key="3">
    <source>
        <dbReference type="Google" id="ProtNLM"/>
    </source>
</evidence>
<sequence>MEMEELKQKRWTNDKEAVRAIKDVTLAQGKSRFRSKNQPGDWHVTGGNLDHQNCVSVAKPSRIQLVNNPVRSRRTASTPKEDNSVTARDVSRQGLCDGRASRWRPLNIRLLPSLLAEFQHLNTGVLTEVQCDERGRFRRAIVLHSPSWFTNGPGVYGVDAAHIKHRKYKGVQIVMVGRDGNLTDKIVAVALAPVKNYDSYLWFFSKILHHGFPLTECPVFSDRNVSLVSVAESLGIFIMFCVRHIIGNMRTDKTVRLTVTQEQLCHTCKQVDTSTQVNTTPLYGWRTTNFVESKQAMSLRLKPRKMQPYKIFKSYLTIFMGEAYNRVRLGQLWVNAERKLTPRAEHDVAFTARISNPMKQRRVEMKNRRVHACRHLIATLLECNMAQSAYELMGECYRVALYQENLGKVEIPQDDLLTADLSISPAAYVRQAGRPRKRRIRSYDEVGGKARKPYKCTISGVLDHNRATCRLAA</sequence>
<keyword evidence="2" id="KW-1185">Reference proteome</keyword>
<dbReference type="OrthoDB" id="165010at2759"/>